<evidence type="ECO:0008006" key="4">
    <source>
        <dbReference type="Google" id="ProtNLM"/>
    </source>
</evidence>
<feature type="compositionally biased region" description="Polar residues" evidence="1">
    <location>
        <begin position="113"/>
        <end position="126"/>
    </location>
</feature>
<gene>
    <name evidence="2" type="ORF">L210DRAFT_2097552</name>
</gene>
<dbReference type="InterPro" id="IPR009003">
    <property type="entry name" value="Peptidase_S1_PA"/>
</dbReference>
<dbReference type="EMBL" id="WHUW01000103">
    <property type="protein sequence ID" value="KAF8424456.1"/>
    <property type="molecule type" value="Genomic_DNA"/>
</dbReference>
<organism evidence="2 3">
    <name type="scientific">Boletus edulis BED1</name>
    <dbReference type="NCBI Taxonomy" id="1328754"/>
    <lineage>
        <taxon>Eukaryota</taxon>
        <taxon>Fungi</taxon>
        <taxon>Dikarya</taxon>
        <taxon>Basidiomycota</taxon>
        <taxon>Agaricomycotina</taxon>
        <taxon>Agaricomycetes</taxon>
        <taxon>Agaricomycetidae</taxon>
        <taxon>Boletales</taxon>
        <taxon>Boletineae</taxon>
        <taxon>Boletaceae</taxon>
        <taxon>Boletoideae</taxon>
        <taxon>Boletus</taxon>
    </lineage>
</organism>
<comment type="caution">
    <text evidence="2">The sequence shown here is derived from an EMBL/GenBank/DDBJ whole genome shotgun (WGS) entry which is preliminary data.</text>
</comment>
<name>A0AAD4G7A8_BOLED</name>
<evidence type="ECO:0000256" key="1">
    <source>
        <dbReference type="SAM" id="MobiDB-lite"/>
    </source>
</evidence>
<dbReference type="AlphaFoldDB" id="A0AAD4G7A8"/>
<keyword evidence="3" id="KW-1185">Reference proteome</keyword>
<reference evidence="2" key="2">
    <citation type="journal article" date="2020" name="Nat. Commun.">
        <title>Large-scale genome sequencing of mycorrhizal fungi provides insights into the early evolution of symbiotic traits.</title>
        <authorList>
            <person name="Miyauchi S."/>
            <person name="Kiss E."/>
            <person name="Kuo A."/>
            <person name="Drula E."/>
            <person name="Kohler A."/>
            <person name="Sanchez-Garcia M."/>
            <person name="Morin E."/>
            <person name="Andreopoulos B."/>
            <person name="Barry K.W."/>
            <person name="Bonito G."/>
            <person name="Buee M."/>
            <person name="Carver A."/>
            <person name="Chen C."/>
            <person name="Cichocki N."/>
            <person name="Clum A."/>
            <person name="Culley D."/>
            <person name="Crous P.W."/>
            <person name="Fauchery L."/>
            <person name="Girlanda M."/>
            <person name="Hayes R.D."/>
            <person name="Keri Z."/>
            <person name="LaButti K."/>
            <person name="Lipzen A."/>
            <person name="Lombard V."/>
            <person name="Magnuson J."/>
            <person name="Maillard F."/>
            <person name="Murat C."/>
            <person name="Nolan M."/>
            <person name="Ohm R.A."/>
            <person name="Pangilinan J."/>
            <person name="Pereira M.F."/>
            <person name="Perotto S."/>
            <person name="Peter M."/>
            <person name="Pfister S."/>
            <person name="Riley R."/>
            <person name="Sitrit Y."/>
            <person name="Stielow J.B."/>
            <person name="Szollosi G."/>
            <person name="Zifcakova L."/>
            <person name="Stursova M."/>
            <person name="Spatafora J.W."/>
            <person name="Tedersoo L."/>
            <person name="Vaario L.M."/>
            <person name="Yamada A."/>
            <person name="Yan M."/>
            <person name="Wang P."/>
            <person name="Xu J."/>
            <person name="Bruns T."/>
            <person name="Baldrian P."/>
            <person name="Vilgalys R."/>
            <person name="Dunand C."/>
            <person name="Henrissat B."/>
            <person name="Grigoriev I.V."/>
            <person name="Hibbett D."/>
            <person name="Nagy L.G."/>
            <person name="Martin F.M."/>
        </authorList>
    </citation>
    <scope>NUCLEOTIDE SEQUENCE</scope>
    <source>
        <strain evidence="2">BED1</strain>
    </source>
</reference>
<dbReference type="SUPFAM" id="SSF50494">
    <property type="entry name" value="Trypsin-like serine proteases"/>
    <property type="match status" value="1"/>
</dbReference>
<feature type="region of interest" description="Disordered" evidence="1">
    <location>
        <begin position="112"/>
        <end position="131"/>
    </location>
</feature>
<proteinExistence type="predicted"/>
<reference evidence="2" key="1">
    <citation type="submission" date="2019-10" db="EMBL/GenBank/DDBJ databases">
        <authorList>
            <consortium name="DOE Joint Genome Institute"/>
            <person name="Kuo A."/>
            <person name="Miyauchi S."/>
            <person name="Kiss E."/>
            <person name="Drula E."/>
            <person name="Kohler A."/>
            <person name="Sanchez-Garcia M."/>
            <person name="Andreopoulos B."/>
            <person name="Barry K.W."/>
            <person name="Bonito G."/>
            <person name="Buee M."/>
            <person name="Carver A."/>
            <person name="Chen C."/>
            <person name="Cichocki N."/>
            <person name="Clum A."/>
            <person name="Culley D."/>
            <person name="Crous P.W."/>
            <person name="Fauchery L."/>
            <person name="Girlanda M."/>
            <person name="Hayes R."/>
            <person name="Keri Z."/>
            <person name="LaButti K."/>
            <person name="Lipzen A."/>
            <person name="Lombard V."/>
            <person name="Magnuson J."/>
            <person name="Maillard F."/>
            <person name="Morin E."/>
            <person name="Murat C."/>
            <person name="Nolan M."/>
            <person name="Ohm R."/>
            <person name="Pangilinan J."/>
            <person name="Pereira M."/>
            <person name="Perotto S."/>
            <person name="Peter M."/>
            <person name="Riley R."/>
            <person name="Sitrit Y."/>
            <person name="Stielow B."/>
            <person name="Szollosi G."/>
            <person name="Zifcakova L."/>
            <person name="Stursova M."/>
            <person name="Spatafora J.W."/>
            <person name="Tedersoo L."/>
            <person name="Vaario L.-M."/>
            <person name="Yamada A."/>
            <person name="Yan M."/>
            <person name="Wang P."/>
            <person name="Xu J."/>
            <person name="Bruns T."/>
            <person name="Baldrian P."/>
            <person name="Vilgalys R."/>
            <person name="Henrissat B."/>
            <person name="Grigoriev I.V."/>
            <person name="Hibbett D."/>
            <person name="Nagy L.G."/>
            <person name="Martin F.M."/>
        </authorList>
    </citation>
    <scope>NUCLEOTIDE SEQUENCE</scope>
    <source>
        <strain evidence="2">BED1</strain>
    </source>
</reference>
<evidence type="ECO:0000313" key="3">
    <source>
        <dbReference type="Proteomes" id="UP001194468"/>
    </source>
</evidence>
<dbReference type="Proteomes" id="UP001194468">
    <property type="component" value="Unassembled WGS sequence"/>
</dbReference>
<protein>
    <recommendedName>
        <fullName evidence="4">Peptidase S1 domain-containing protein</fullName>
    </recommendedName>
</protein>
<sequence length="183" mass="19845">MISKLNFVGNAIDLGSVDVDELTAWMYPHPANPTSFKYPTNCLLQFTGTVSDQEMFRPNPKNRDHDNDLVIMVLMNGNTSNLRVGRLNTIHAFVREYFEGKPGEMSKEVSVLPRNSKSGPFSASGDSGSGVATGKGDVCGIVTGGDGATDVSDCIYLTSINFLLKRLADYGIKANIFPLPIHL</sequence>
<evidence type="ECO:0000313" key="2">
    <source>
        <dbReference type="EMBL" id="KAF8424456.1"/>
    </source>
</evidence>
<accession>A0AAD4G7A8</accession>